<accession>A0ABX1PGJ9</accession>
<organism evidence="1 2">
    <name type="scientific">Brasilonema bromeliae SPC951</name>
    <dbReference type="NCBI Taxonomy" id="385972"/>
    <lineage>
        <taxon>Bacteria</taxon>
        <taxon>Bacillati</taxon>
        <taxon>Cyanobacteriota</taxon>
        <taxon>Cyanophyceae</taxon>
        <taxon>Nostocales</taxon>
        <taxon>Scytonemataceae</taxon>
        <taxon>Brasilonema</taxon>
        <taxon>Bromeliae group (in: Brasilonema)</taxon>
    </lineage>
</organism>
<comment type="caution">
    <text evidence="1">The sequence shown here is derived from an EMBL/GenBank/DDBJ whole genome shotgun (WGS) entry which is preliminary data.</text>
</comment>
<dbReference type="RefSeq" id="WP_169158233.1">
    <property type="nucleotide sequence ID" value="NZ_CAWPJE010000006.1"/>
</dbReference>
<reference evidence="1 2" key="1">
    <citation type="submission" date="2018-06" db="EMBL/GenBank/DDBJ databases">
        <title>Comparative genomics of Brasilonema spp. strains.</title>
        <authorList>
            <person name="Alvarenga D.O."/>
            <person name="Fiore M.F."/>
            <person name="Varani A.M."/>
        </authorList>
    </citation>
    <scope>NUCLEOTIDE SEQUENCE [LARGE SCALE GENOMIC DNA]</scope>
    <source>
        <strain evidence="1 2">SPC951</strain>
    </source>
</reference>
<protein>
    <submittedName>
        <fullName evidence="1">Uncharacterized protein</fullName>
    </submittedName>
</protein>
<evidence type="ECO:0000313" key="1">
    <source>
        <dbReference type="EMBL" id="NMG23073.1"/>
    </source>
</evidence>
<gene>
    <name evidence="1" type="ORF">DP116_28150</name>
</gene>
<evidence type="ECO:0000313" key="2">
    <source>
        <dbReference type="Proteomes" id="UP000718564"/>
    </source>
</evidence>
<dbReference type="EMBL" id="QMEB01000409">
    <property type="protein sequence ID" value="NMG23073.1"/>
    <property type="molecule type" value="Genomic_DNA"/>
</dbReference>
<sequence>MKNTTLNSQHHQPELTNSQHTLTCCVNSGGSHLSELSDSELLLVVGGGNWNQPPQKERFLNLFWAAVNWANFNGPTSNRGNQLG</sequence>
<keyword evidence="2" id="KW-1185">Reference proteome</keyword>
<name>A0ABX1PGJ9_9CYAN</name>
<proteinExistence type="predicted"/>
<dbReference type="Proteomes" id="UP000718564">
    <property type="component" value="Unassembled WGS sequence"/>
</dbReference>